<dbReference type="PANTHER" id="PTHR30619:SF1">
    <property type="entry name" value="RECOMBINATION PROTEIN 2"/>
    <property type="match status" value="1"/>
</dbReference>
<dbReference type="Proteomes" id="UP000286680">
    <property type="component" value="Unassembled WGS sequence"/>
</dbReference>
<accession>A0AA94EE83</accession>
<feature type="transmembrane region" description="Helical" evidence="6">
    <location>
        <begin position="399"/>
        <end position="425"/>
    </location>
</feature>
<dbReference type="SUPFAM" id="SSF56281">
    <property type="entry name" value="Metallo-hydrolase/oxidoreductase"/>
    <property type="match status" value="1"/>
</dbReference>
<dbReference type="NCBIfam" id="TIGR00361">
    <property type="entry name" value="ComEC_Rec2"/>
    <property type="match status" value="1"/>
</dbReference>
<feature type="transmembrane region" description="Helical" evidence="6">
    <location>
        <begin position="233"/>
        <end position="254"/>
    </location>
</feature>
<feature type="transmembrane region" description="Helical" evidence="6">
    <location>
        <begin position="467"/>
        <end position="485"/>
    </location>
</feature>
<evidence type="ECO:0000256" key="1">
    <source>
        <dbReference type="ARBA" id="ARBA00004651"/>
    </source>
</evidence>
<reference evidence="11" key="1">
    <citation type="journal article" date="2018" name="Front. Microbiol.">
        <title>Genome-Based Analysis Reveals the Taxonomy and Diversity of the Family Idiomarinaceae.</title>
        <authorList>
            <person name="Liu Y."/>
            <person name="Lai Q."/>
            <person name="Shao Z."/>
        </authorList>
    </citation>
    <scope>NUCLEOTIDE SEQUENCE [LARGE SCALE GENOMIC DNA]</scope>
    <source>
        <strain evidence="11">SN-14</strain>
    </source>
</reference>
<dbReference type="GO" id="GO:0030420">
    <property type="term" value="P:establishment of competence for transformation"/>
    <property type="evidence" value="ECO:0007669"/>
    <property type="project" value="InterPro"/>
</dbReference>
<feature type="transmembrane region" description="Helical" evidence="6">
    <location>
        <begin position="437"/>
        <end position="455"/>
    </location>
</feature>
<feature type="transmembrane region" description="Helical" evidence="6">
    <location>
        <begin position="345"/>
        <end position="362"/>
    </location>
</feature>
<keyword evidence="2" id="KW-1003">Cell membrane</keyword>
<protein>
    <submittedName>
        <fullName evidence="10">DNA internalization-related competence protein ComEC/Rec2</fullName>
    </submittedName>
</protein>
<feature type="transmembrane region" description="Helical" evidence="6">
    <location>
        <begin position="304"/>
        <end position="325"/>
    </location>
</feature>
<sequence>MDRCLLSFIVGIGISLLLPITNDNLILLSISAWAVLVGYWVPRARAVATAVVAIFCGISVTTATLNWQATQAERLLNSGTKQWLDVTVVEIPQVFSHHTRFIASIEVPQNGFFPAVLAQPKLQLSWYGDDAEQIQLGQRWRAEVALKGFRNYWNEGSRDYLATMQRRGIVARATVSQGHLLAEKNGLRARLVRVFEQRDDGHQGILAALGIGVRELLSAEQQRDWQHNGLTHALAISGLHLSLVGWAGLMIGRVLVARLLGQRCSNAGLEQRSIHPLSLLVALSIAFGYAWLADFSIATLRALIMFAVIVVHRVLALNVSAWQLLLRTVAVLLLLDPLALLDAGFWLSVTALVTIFTTLWRWRSKGAVGKWQGLLRLQGMFLAVMAPLSLHWFGGVSVIAPAINVLVLPVISLWLLPLTLLGVVAELSYAHTFADNLWYLAALPMHVIAPFLSWTAEFSWSWWQPPFKLPLTALLAVMLVVLLPLSQRLLKAVLLLTVPLALSAWQVSRPRADDLYLHVLDVGQSQALVIERAGRAWLVDTAMGYDSGYNLAATVIEPFLQSRQLQLEAVWVSHRDRDHSGGVSYLQRKYPHISWFGALTPTPCEEGMEGRWNQINWKVLWPPRVAPQHTSSNNASCVLWFQYGQFTFLLPGDIEFGAERHIAEANGFRPADVMVAPHHGSKTSSGWLMLKQVRPSLILISNGEHKGFNFPHRYTTQRYRHLQRRWFNTKDHGQLSVVSDGQGWQLLLPMAQKRLRKLYHLGD</sequence>
<dbReference type="Gene3D" id="3.60.15.10">
    <property type="entry name" value="Ribonuclease Z/Hydroxyacylglutathione hydrolase-like"/>
    <property type="match status" value="1"/>
</dbReference>
<evidence type="ECO:0000256" key="5">
    <source>
        <dbReference type="ARBA" id="ARBA00023136"/>
    </source>
</evidence>
<keyword evidence="3 6" id="KW-0812">Transmembrane</keyword>
<dbReference type="Pfam" id="PF00753">
    <property type="entry name" value="Lactamase_B"/>
    <property type="match status" value="1"/>
</dbReference>
<gene>
    <name evidence="10" type="ORF">CWE23_08085</name>
</gene>
<evidence type="ECO:0000259" key="8">
    <source>
        <dbReference type="Pfam" id="PF03772"/>
    </source>
</evidence>
<keyword evidence="5 6" id="KW-0472">Membrane</keyword>
<dbReference type="PANTHER" id="PTHR30619">
    <property type="entry name" value="DNA INTERNALIZATION/COMPETENCE PROTEIN COMEC/REC2"/>
    <property type="match status" value="1"/>
</dbReference>
<feature type="domain" description="DUF4131" evidence="9">
    <location>
        <begin position="26"/>
        <end position="179"/>
    </location>
</feature>
<dbReference type="InterPro" id="IPR036866">
    <property type="entry name" value="RibonucZ/Hydroxyglut_hydro"/>
</dbReference>
<feature type="transmembrane region" description="Helical" evidence="6">
    <location>
        <begin position="374"/>
        <end position="393"/>
    </location>
</feature>
<keyword evidence="4 6" id="KW-1133">Transmembrane helix</keyword>
<evidence type="ECO:0000313" key="10">
    <source>
        <dbReference type="EMBL" id="RUO43302.1"/>
    </source>
</evidence>
<dbReference type="CDD" id="cd07731">
    <property type="entry name" value="ComA-like_MBL-fold"/>
    <property type="match status" value="1"/>
</dbReference>
<evidence type="ECO:0000256" key="4">
    <source>
        <dbReference type="ARBA" id="ARBA00022989"/>
    </source>
</evidence>
<dbReference type="GO" id="GO:0005886">
    <property type="term" value="C:plasma membrane"/>
    <property type="evidence" value="ECO:0007669"/>
    <property type="project" value="UniProtKB-SubCell"/>
</dbReference>
<comment type="subcellular location">
    <subcellularLocation>
        <location evidence="1">Cell membrane</location>
        <topology evidence="1">Multi-pass membrane protein</topology>
    </subcellularLocation>
</comment>
<feature type="transmembrane region" description="Helical" evidence="6">
    <location>
        <begin position="274"/>
        <end position="292"/>
    </location>
</feature>
<evidence type="ECO:0000256" key="6">
    <source>
        <dbReference type="SAM" id="Phobius"/>
    </source>
</evidence>
<feature type="transmembrane region" description="Helical" evidence="6">
    <location>
        <begin position="46"/>
        <end position="67"/>
    </location>
</feature>
<dbReference type="InterPro" id="IPR004797">
    <property type="entry name" value="Competence_ComEC/Rec2"/>
</dbReference>
<dbReference type="InterPro" id="IPR025405">
    <property type="entry name" value="DUF4131"/>
</dbReference>
<evidence type="ECO:0000256" key="2">
    <source>
        <dbReference type="ARBA" id="ARBA00022475"/>
    </source>
</evidence>
<proteinExistence type="predicted"/>
<dbReference type="AlphaFoldDB" id="A0AA94EE83"/>
<evidence type="ECO:0000313" key="11">
    <source>
        <dbReference type="Proteomes" id="UP000286680"/>
    </source>
</evidence>
<dbReference type="Pfam" id="PF03772">
    <property type="entry name" value="Competence"/>
    <property type="match status" value="1"/>
</dbReference>
<keyword evidence="11" id="KW-1185">Reference proteome</keyword>
<comment type="caution">
    <text evidence="10">The sequence shown here is derived from an EMBL/GenBank/DDBJ whole genome shotgun (WGS) entry which is preliminary data.</text>
</comment>
<feature type="domain" description="ComEC/Rec2-related protein" evidence="8">
    <location>
        <begin position="210"/>
        <end position="483"/>
    </location>
</feature>
<feature type="domain" description="Metallo-beta-lactamase" evidence="7">
    <location>
        <begin position="521"/>
        <end position="698"/>
    </location>
</feature>
<dbReference type="Pfam" id="PF13567">
    <property type="entry name" value="DUF4131"/>
    <property type="match status" value="1"/>
</dbReference>
<evidence type="ECO:0000259" key="7">
    <source>
        <dbReference type="Pfam" id="PF00753"/>
    </source>
</evidence>
<dbReference type="InterPro" id="IPR052159">
    <property type="entry name" value="Competence_DNA_uptake"/>
</dbReference>
<evidence type="ECO:0000256" key="3">
    <source>
        <dbReference type="ARBA" id="ARBA00022692"/>
    </source>
</evidence>
<dbReference type="EMBL" id="PIPS01000002">
    <property type="protein sequence ID" value="RUO43302.1"/>
    <property type="molecule type" value="Genomic_DNA"/>
</dbReference>
<dbReference type="InterPro" id="IPR035681">
    <property type="entry name" value="ComA-like_MBL"/>
</dbReference>
<dbReference type="NCBIfam" id="TIGR00360">
    <property type="entry name" value="ComEC_N-term"/>
    <property type="match status" value="1"/>
</dbReference>
<dbReference type="InterPro" id="IPR001279">
    <property type="entry name" value="Metallo-B-lactamas"/>
</dbReference>
<organism evidence="10 11">
    <name type="scientific">Idiomarina aquatica</name>
    <dbReference type="NCBI Taxonomy" id="1327752"/>
    <lineage>
        <taxon>Bacteria</taxon>
        <taxon>Pseudomonadati</taxon>
        <taxon>Pseudomonadota</taxon>
        <taxon>Gammaproteobacteria</taxon>
        <taxon>Alteromonadales</taxon>
        <taxon>Idiomarinaceae</taxon>
        <taxon>Idiomarina</taxon>
    </lineage>
</organism>
<name>A0AA94EE83_9GAMM</name>
<dbReference type="RefSeq" id="WP_126819965.1">
    <property type="nucleotide sequence ID" value="NZ_PIPS01000002.1"/>
</dbReference>
<evidence type="ECO:0000259" key="9">
    <source>
        <dbReference type="Pfam" id="PF13567"/>
    </source>
</evidence>
<dbReference type="InterPro" id="IPR004477">
    <property type="entry name" value="ComEC_N"/>
</dbReference>